<dbReference type="Proteomes" id="UP001066276">
    <property type="component" value="Chromosome 8"/>
</dbReference>
<name>A0AAV7NS48_PLEWA</name>
<sequence>MTLWLLNRAWQPNIKDIKRELGELGQRIITLEQFTNSPEEELDNHWQEQLKLHNDNEELRYMLGDLENQSHRVNIRNKEVPLQADCGKLEGYVICLFKGGTGTGK</sequence>
<comment type="caution">
    <text evidence="1">The sequence shown here is derived from an EMBL/GenBank/DDBJ whole genome shotgun (WGS) entry which is preliminary data.</text>
</comment>
<dbReference type="AlphaFoldDB" id="A0AAV7NS48"/>
<keyword evidence="2" id="KW-1185">Reference proteome</keyword>
<gene>
    <name evidence="1" type="ORF">NDU88_005654</name>
</gene>
<protein>
    <submittedName>
        <fullName evidence="1">Uncharacterized protein</fullName>
    </submittedName>
</protein>
<evidence type="ECO:0000313" key="2">
    <source>
        <dbReference type="Proteomes" id="UP001066276"/>
    </source>
</evidence>
<proteinExistence type="predicted"/>
<organism evidence="1 2">
    <name type="scientific">Pleurodeles waltl</name>
    <name type="common">Iberian ribbed newt</name>
    <dbReference type="NCBI Taxonomy" id="8319"/>
    <lineage>
        <taxon>Eukaryota</taxon>
        <taxon>Metazoa</taxon>
        <taxon>Chordata</taxon>
        <taxon>Craniata</taxon>
        <taxon>Vertebrata</taxon>
        <taxon>Euteleostomi</taxon>
        <taxon>Amphibia</taxon>
        <taxon>Batrachia</taxon>
        <taxon>Caudata</taxon>
        <taxon>Salamandroidea</taxon>
        <taxon>Salamandridae</taxon>
        <taxon>Pleurodelinae</taxon>
        <taxon>Pleurodeles</taxon>
    </lineage>
</organism>
<accession>A0AAV7NS48</accession>
<dbReference type="EMBL" id="JANPWB010000012">
    <property type="protein sequence ID" value="KAJ1117454.1"/>
    <property type="molecule type" value="Genomic_DNA"/>
</dbReference>
<evidence type="ECO:0000313" key="1">
    <source>
        <dbReference type="EMBL" id="KAJ1117454.1"/>
    </source>
</evidence>
<reference evidence="1" key="1">
    <citation type="journal article" date="2022" name="bioRxiv">
        <title>Sequencing and chromosome-scale assembly of the giantPleurodeles waltlgenome.</title>
        <authorList>
            <person name="Brown T."/>
            <person name="Elewa A."/>
            <person name="Iarovenko S."/>
            <person name="Subramanian E."/>
            <person name="Araus A.J."/>
            <person name="Petzold A."/>
            <person name="Susuki M."/>
            <person name="Suzuki K.-i.T."/>
            <person name="Hayashi T."/>
            <person name="Toyoda A."/>
            <person name="Oliveira C."/>
            <person name="Osipova E."/>
            <person name="Leigh N.D."/>
            <person name="Simon A."/>
            <person name="Yun M.H."/>
        </authorList>
    </citation>
    <scope>NUCLEOTIDE SEQUENCE</scope>
    <source>
        <strain evidence="1">20211129_DDA</strain>
        <tissue evidence="1">Liver</tissue>
    </source>
</reference>